<evidence type="ECO:0000259" key="3">
    <source>
        <dbReference type="PROSITE" id="PS51724"/>
    </source>
</evidence>
<dbReference type="PANTHER" id="PTHR45011">
    <property type="entry name" value="DAP3-BINDING CELL DEATH ENHANCER 1"/>
    <property type="match status" value="1"/>
</dbReference>
<dbReference type="SMART" id="SM00671">
    <property type="entry name" value="SEL1"/>
    <property type="match status" value="2"/>
</dbReference>
<dbReference type="SUPFAM" id="SSF110997">
    <property type="entry name" value="Sporulation related repeat"/>
    <property type="match status" value="1"/>
</dbReference>
<feature type="domain" description="SPOR" evidence="3">
    <location>
        <begin position="285"/>
        <end position="362"/>
    </location>
</feature>
<evidence type="ECO:0000256" key="2">
    <source>
        <dbReference type="SAM" id="SignalP"/>
    </source>
</evidence>
<feature type="region of interest" description="Disordered" evidence="1">
    <location>
        <begin position="262"/>
        <end position="285"/>
    </location>
</feature>
<feature type="compositionally biased region" description="Low complexity" evidence="1">
    <location>
        <begin position="264"/>
        <end position="280"/>
    </location>
</feature>
<reference evidence="4" key="1">
    <citation type="submission" date="2022-02" db="EMBL/GenBank/DDBJ databases">
        <title>Qipengyuania spongiae sp. nov., isolated from marine sponge.</title>
        <authorList>
            <person name="Li Z."/>
            <person name="Zhang M."/>
        </authorList>
    </citation>
    <scope>NUCLEOTIDE SEQUENCE</scope>
    <source>
        <strain evidence="4">PHS-Z21</strain>
    </source>
</reference>
<keyword evidence="5" id="KW-1185">Reference proteome</keyword>
<dbReference type="SUPFAM" id="SSF81901">
    <property type="entry name" value="HCP-like"/>
    <property type="match status" value="1"/>
</dbReference>
<feature type="region of interest" description="Disordered" evidence="1">
    <location>
        <begin position="205"/>
        <end position="234"/>
    </location>
</feature>
<evidence type="ECO:0000313" key="4">
    <source>
        <dbReference type="EMBL" id="UVI39289.1"/>
    </source>
</evidence>
<dbReference type="Pfam" id="PF08238">
    <property type="entry name" value="Sel1"/>
    <property type="match status" value="2"/>
</dbReference>
<dbReference type="EMBL" id="CP092471">
    <property type="protein sequence ID" value="UVI39289.1"/>
    <property type="molecule type" value="Genomic_DNA"/>
</dbReference>
<feature type="signal peptide" evidence="2">
    <location>
        <begin position="1"/>
        <end position="19"/>
    </location>
</feature>
<dbReference type="Proteomes" id="UP001065265">
    <property type="component" value="Chromosome"/>
</dbReference>
<keyword evidence="2" id="KW-0732">Signal</keyword>
<dbReference type="Gene3D" id="3.30.70.1070">
    <property type="entry name" value="Sporulation related repeat"/>
    <property type="match status" value="1"/>
</dbReference>
<dbReference type="InterPro" id="IPR052748">
    <property type="entry name" value="ISR_Activator"/>
</dbReference>
<proteinExistence type="predicted"/>
<dbReference type="InterPro" id="IPR036680">
    <property type="entry name" value="SPOR-like_sf"/>
</dbReference>
<sequence>MNGKTISTFLAAGALAALAAPVAADVKAGVDAWSAGDYAMAVREWSQPAADGDPDAQFNLAQAYRLGRGVEADARQAEALYLLAANQGHAKAADNYGLLVFQDGRHREALPYVKAAAERGDPRAQYLLGIAHFNGDLVEKDWVRAYALATLANSAGLPQARGAITQMDEYIPLAQRQEAQLLAGTLKSEAEAARASDLAAADLATGGTPEQMATPRERPQRQTANAAASPPIPERVVVARASDMQRAGADYTIAAPKAAPLSTPGPLAAQPAPALASTAPRAPVERRDGPWKIQLGAFGVASNADRLWDRLAARSALSGATKLKEPAGRLTKLLAGGFATQTEATRACAALKASGQDCLVTR</sequence>
<dbReference type="Pfam" id="PF05036">
    <property type="entry name" value="SPOR"/>
    <property type="match status" value="1"/>
</dbReference>
<evidence type="ECO:0000256" key="1">
    <source>
        <dbReference type="SAM" id="MobiDB-lite"/>
    </source>
</evidence>
<protein>
    <submittedName>
        <fullName evidence="4">SPOR domain-containing protein</fullName>
    </submittedName>
</protein>
<gene>
    <name evidence="4" type="ORF">L1F33_13840</name>
</gene>
<dbReference type="InterPro" id="IPR006597">
    <property type="entry name" value="Sel1-like"/>
</dbReference>
<evidence type="ECO:0000313" key="5">
    <source>
        <dbReference type="Proteomes" id="UP001065265"/>
    </source>
</evidence>
<name>A0ABY5T2S9_9SPHN</name>
<dbReference type="InterPro" id="IPR007730">
    <property type="entry name" value="SPOR-like_dom"/>
</dbReference>
<dbReference type="Gene3D" id="1.25.40.10">
    <property type="entry name" value="Tetratricopeptide repeat domain"/>
    <property type="match status" value="1"/>
</dbReference>
<dbReference type="PANTHER" id="PTHR45011:SF1">
    <property type="entry name" value="DAP3-BINDING CELL DEATH ENHANCER 1"/>
    <property type="match status" value="1"/>
</dbReference>
<organism evidence="4 5">
    <name type="scientific">Qipengyuania spongiae</name>
    <dbReference type="NCBI Taxonomy" id="2909673"/>
    <lineage>
        <taxon>Bacteria</taxon>
        <taxon>Pseudomonadati</taxon>
        <taxon>Pseudomonadota</taxon>
        <taxon>Alphaproteobacteria</taxon>
        <taxon>Sphingomonadales</taxon>
        <taxon>Erythrobacteraceae</taxon>
        <taxon>Qipengyuania</taxon>
    </lineage>
</organism>
<dbReference type="RefSeq" id="WP_265558496.1">
    <property type="nucleotide sequence ID" value="NZ_CP092471.1"/>
</dbReference>
<feature type="chain" id="PRO_5045268062" evidence="2">
    <location>
        <begin position="20"/>
        <end position="362"/>
    </location>
</feature>
<dbReference type="PROSITE" id="PS51724">
    <property type="entry name" value="SPOR"/>
    <property type="match status" value="1"/>
</dbReference>
<dbReference type="InterPro" id="IPR011990">
    <property type="entry name" value="TPR-like_helical_dom_sf"/>
</dbReference>
<accession>A0ABY5T2S9</accession>